<dbReference type="InterPro" id="IPR001063">
    <property type="entry name" value="Ribosomal_uL22"/>
</dbReference>
<dbReference type="PANTHER" id="PTHR13501:SF8">
    <property type="entry name" value="LARGE RIBOSOMAL SUBUNIT PROTEIN UL22M"/>
    <property type="match status" value="1"/>
</dbReference>
<proteinExistence type="inferred from homology"/>
<gene>
    <name evidence="5" type="ORF">P691DRAFT_723496</name>
</gene>
<dbReference type="AlphaFoldDB" id="A0A9P6C4V6"/>
<dbReference type="OrthoDB" id="416470at2759"/>
<comment type="similarity">
    <text evidence="1 4">Belongs to the universal ribosomal protein uL22 family.</text>
</comment>
<sequence>MQTCLRTGALARSAILNSQAGSSRFQISRTYASGFNPLGWVRDKVGVQVKEKQTKEEIEAAKKQAAEQGTRSVFDVQPTALAKAAKEDVVQEGVKKGVKKAQPKEHKYSTANFKMSHRKLNMLARQISGKPIDWAILQMQFSEKRASTRIMNMLATAKDHASRYKHLERSKLVVSEAWVTKGPRGPRKIEPRGRNHYGVRQHPNSKISVVLREGKTMEEKKAEQRQKILKRIVSAGVTREDVPLRNPAPTWCW</sequence>
<evidence type="ECO:0000313" key="5">
    <source>
        <dbReference type="EMBL" id="KAF9451717.1"/>
    </source>
</evidence>
<dbReference type="SUPFAM" id="SSF54843">
    <property type="entry name" value="Ribosomal protein L22"/>
    <property type="match status" value="1"/>
</dbReference>
<dbReference type="GO" id="GO:0005762">
    <property type="term" value="C:mitochondrial large ribosomal subunit"/>
    <property type="evidence" value="ECO:0007669"/>
    <property type="project" value="TreeGrafter"/>
</dbReference>
<dbReference type="PANTHER" id="PTHR13501">
    <property type="entry name" value="CHLOROPLAST 50S RIBOSOMAL PROTEIN L22-RELATED"/>
    <property type="match status" value="1"/>
</dbReference>
<dbReference type="InterPro" id="IPR047867">
    <property type="entry name" value="Ribosomal_uL22_bac/org-type"/>
</dbReference>
<dbReference type="Gene3D" id="3.90.470.10">
    <property type="entry name" value="Ribosomal protein L22/L17"/>
    <property type="match status" value="1"/>
</dbReference>
<evidence type="ECO:0000256" key="2">
    <source>
        <dbReference type="ARBA" id="ARBA00022980"/>
    </source>
</evidence>
<evidence type="ECO:0000256" key="4">
    <source>
        <dbReference type="RuleBase" id="RU004005"/>
    </source>
</evidence>
<dbReference type="InterPro" id="IPR036394">
    <property type="entry name" value="Ribosomal_uL22_sf"/>
</dbReference>
<dbReference type="GO" id="GO:0003735">
    <property type="term" value="F:structural constituent of ribosome"/>
    <property type="evidence" value="ECO:0007669"/>
    <property type="project" value="InterPro"/>
</dbReference>
<evidence type="ECO:0000256" key="3">
    <source>
        <dbReference type="ARBA" id="ARBA00023274"/>
    </source>
</evidence>
<evidence type="ECO:0000256" key="1">
    <source>
        <dbReference type="ARBA" id="ARBA00009451"/>
    </source>
</evidence>
<comment type="caution">
    <text evidence="5">The sequence shown here is derived from an EMBL/GenBank/DDBJ whole genome shotgun (WGS) entry which is preliminary data.</text>
</comment>
<name>A0A9P6C4V6_9AGAR</name>
<keyword evidence="2 4" id="KW-0689">Ribosomal protein</keyword>
<accession>A0A9P6C4V6</accession>
<protein>
    <submittedName>
        <fullName evidence="5">Mitochondrial 50S ribosomal protein L22</fullName>
    </submittedName>
</protein>
<dbReference type="GO" id="GO:0006412">
    <property type="term" value="P:translation"/>
    <property type="evidence" value="ECO:0007669"/>
    <property type="project" value="InterPro"/>
</dbReference>
<reference evidence="5" key="1">
    <citation type="submission" date="2020-11" db="EMBL/GenBank/DDBJ databases">
        <authorList>
            <consortium name="DOE Joint Genome Institute"/>
            <person name="Ahrendt S."/>
            <person name="Riley R."/>
            <person name="Andreopoulos W."/>
            <person name="Labutti K."/>
            <person name="Pangilinan J."/>
            <person name="Ruiz-Duenas F.J."/>
            <person name="Barrasa J.M."/>
            <person name="Sanchez-Garcia M."/>
            <person name="Camarero S."/>
            <person name="Miyauchi S."/>
            <person name="Serrano A."/>
            <person name="Linde D."/>
            <person name="Babiker R."/>
            <person name="Drula E."/>
            <person name="Ayuso-Fernandez I."/>
            <person name="Pacheco R."/>
            <person name="Padilla G."/>
            <person name="Ferreira P."/>
            <person name="Barriuso J."/>
            <person name="Kellner H."/>
            <person name="Castanera R."/>
            <person name="Alfaro M."/>
            <person name="Ramirez L."/>
            <person name="Pisabarro A.G."/>
            <person name="Kuo A."/>
            <person name="Tritt A."/>
            <person name="Lipzen A."/>
            <person name="He G."/>
            <person name="Yan M."/>
            <person name="Ng V."/>
            <person name="Cullen D."/>
            <person name="Martin F."/>
            <person name="Rosso M.-N."/>
            <person name="Henrissat B."/>
            <person name="Hibbett D."/>
            <person name="Martinez A.T."/>
            <person name="Grigoriev I.V."/>
        </authorList>
    </citation>
    <scope>NUCLEOTIDE SEQUENCE</scope>
    <source>
        <strain evidence="5">MF-IS2</strain>
    </source>
</reference>
<dbReference type="Pfam" id="PF00237">
    <property type="entry name" value="Ribosomal_L22"/>
    <property type="match status" value="1"/>
</dbReference>
<dbReference type="EMBL" id="MU151081">
    <property type="protein sequence ID" value="KAF9451717.1"/>
    <property type="molecule type" value="Genomic_DNA"/>
</dbReference>
<evidence type="ECO:0000313" key="6">
    <source>
        <dbReference type="Proteomes" id="UP000807342"/>
    </source>
</evidence>
<dbReference type="Proteomes" id="UP000807342">
    <property type="component" value="Unassembled WGS sequence"/>
</dbReference>
<keyword evidence="6" id="KW-1185">Reference proteome</keyword>
<organism evidence="5 6">
    <name type="scientific">Macrolepiota fuliginosa MF-IS2</name>
    <dbReference type="NCBI Taxonomy" id="1400762"/>
    <lineage>
        <taxon>Eukaryota</taxon>
        <taxon>Fungi</taxon>
        <taxon>Dikarya</taxon>
        <taxon>Basidiomycota</taxon>
        <taxon>Agaricomycotina</taxon>
        <taxon>Agaricomycetes</taxon>
        <taxon>Agaricomycetidae</taxon>
        <taxon>Agaricales</taxon>
        <taxon>Agaricineae</taxon>
        <taxon>Agaricaceae</taxon>
        <taxon>Macrolepiota</taxon>
    </lineage>
</organism>
<keyword evidence="3 4" id="KW-0687">Ribonucleoprotein</keyword>